<dbReference type="Proteomes" id="UP001633002">
    <property type="component" value="Unassembled WGS sequence"/>
</dbReference>
<dbReference type="PANTHER" id="PTHR15323">
    <property type="entry name" value="D123 PROTEIN"/>
    <property type="match status" value="1"/>
</dbReference>
<dbReference type="InterPro" id="IPR009772">
    <property type="entry name" value="CDC123"/>
</dbReference>
<feature type="compositionally biased region" description="Polar residues" evidence="2">
    <location>
        <begin position="315"/>
        <end position="326"/>
    </location>
</feature>
<reference evidence="3 4" key="1">
    <citation type="submission" date="2024-09" db="EMBL/GenBank/DDBJ databases">
        <title>Chromosome-scale assembly of Riccia sorocarpa.</title>
        <authorList>
            <person name="Paukszto L."/>
        </authorList>
    </citation>
    <scope>NUCLEOTIDE SEQUENCE [LARGE SCALE GENOMIC DNA]</scope>
    <source>
        <strain evidence="3">LP-2024</strain>
        <tissue evidence="3">Aerial parts of the thallus</tissue>
    </source>
</reference>
<dbReference type="EMBL" id="JBJQOH010000003">
    <property type="protein sequence ID" value="KAL3693778.1"/>
    <property type="molecule type" value="Genomic_DNA"/>
</dbReference>
<accession>A0ABD3HQU2</accession>
<sequence length="393" mass="44365">MVVSQVRSRVMRMIIVSHKAGEDEAKQSFVDYLLEDGGLFLPSSSEAMPVRTTVTCPELQSEDYEHWDEEDDDDQEPDVPAFPELETEVKKSIEELGGAIFPKLNWTAPKDTTWIATSGSLRCNNFSEISLLLKASDSVTHDLLHAFDSCEDQTKSRPDVVVLALRKWYDLRPELEFRAFVYGGLLVGISQREVTGFYPSLADKVEDYEELIFDFFHEEIREQFHAKDYAFDCYLTRDGKVKLVDFNTWKGSTLPLLFTWEELEENFEKLRAIGISSNLQTAILANGDGDTLRIRLADMELVSSGGETRESSSRLNGTENLTASSRQDGELPVSDVDYRVEFRIITNEGLVQPGLRIGTGIPIDFIDKANWEEIIRKETAEQARQDGSPPPGA</sequence>
<evidence type="ECO:0000313" key="4">
    <source>
        <dbReference type="Proteomes" id="UP001633002"/>
    </source>
</evidence>
<comment type="caution">
    <text evidence="3">The sequence shown here is derived from an EMBL/GenBank/DDBJ whole genome shotgun (WGS) entry which is preliminary data.</text>
</comment>
<protein>
    <recommendedName>
        <fullName evidence="5">Cell division cycle protein 123 homolog</fullName>
    </recommendedName>
</protein>
<keyword evidence="4" id="KW-1185">Reference proteome</keyword>
<gene>
    <name evidence="3" type="ORF">R1sor_007429</name>
</gene>
<evidence type="ECO:0000313" key="3">
    <source>
        <dbReference type="EMBL" id="KAL3693778.1"/>
    </source>
</evidence>
<comment type="similarity">
    <text evidence="1">Belongs to the CDC123 family.</text>
</comment>
<evidence type="ECO:0008006" key="5">
    <source>
        <dbReference type="Google" id="ProtNLM"/>
    </source>
</evidence>
<evidence type="ECO:0000256" key="1">
    <source>
        <dbReference type="ARBA" id="ARBA00011047"/>
    </source>
</evidence>
<dbReference type="PANTHER" id="PTHR15323:SF6">
    <property type="entry name" value="CELL DIVISION CYCLE PROTEIN 123 HOMOLOG"/>
    <property type="match status" value="1"/>
</dbReference>
<organism evidence="3 4">
    <name type="scientific">Riccia sorocarpa</name>
    <dbReference type="NCBI Taxonomy" id="122646"/>
    <lineage>
        <taxon>Eukaryota</taxon>
        <taxon>Viridiplantae</taxon>
        <taxon>Streptophyta</taxon>
        <taxon>Embryophyta</taxon>
        <taxon>Marchantiophyta</taxon>
        <taxon>Marchantiopsida</taxon>
        <taxon>Marchantiidae</taxon>
        <taxon>Marchantiales</taxon>
        <taxon>Ricciaceae</taxon>
        <taxon>Riccia</taxon>
    </lineage>
</organism>
<proteinExistence type="inferred from homology"/>
<feature type="region of interest" description="Disordered" evidence="2">
    <location>
        <begin position="305"/>
        <end position="329"/>
    </location>
</feature>
<dbReference type="AlphaFoldDB" id="A0ABD3HQU2"/>
<name>A0ABD3HQU2_9MARC</name>
<dbReference type="Pfam" id="PF07065">
    <property type="entry name" value="D123"/>
    <property type="match status" value="1"/>
</dbReference>
<evidence type="ECO:0000256" key="2">
    <source>
        <dbReference type="SAM" id="MobiDB-lite"/>
    </source>
</evidence>